<dbReference type="Gene3D" id="3.40.50.2300">
    <property type="match status" value="1"/>
</dbReference>
<name>A0ABS3RA16_9ACTN</name>
<dbReference type="SUPFAM" id="SSF52172">
    <property type="entry name" value="CheY-like"/>
    <property type="match status" value="1"/>
</dbReference>
<evidence type="ECO:0000256" key="1">
    <source>
        <dbReference type="ARBA" id="ARBA00022553"/>
    </source>
</evidence>
<keyword evidence="2" id="KW-0902">Two-component regulatory system</keyword>
<evidence type="ECO:0000256" key="2">
    <source>
        <dbReference type="ARBA" id="ARBA00023012"/>
    </source>
</evidence>
<evidence type="ECO:0000313" key="9">
    <source>
        <dbReference type="Proteomes" id="UP000666915"/>
    </source>
</evidence>
<accession>A0ABS3RA16</accession>
<dbReference type="Proteomes" id="UP000666915">
    <property type="component" value="Unassembled WGS sequence"/>
</dbReference>
<dbReference type="PROSITE" id="PS50110">
    <property type="entry name" value="RESPONSE_REGULATORY"/>
    <property type="match status" value="1"/>
</dbReference>
<dbReference type="InterPro" id="IPR001789">
    <property type="entry name" value="Sig_transdc_resp-reg_receiver"/>
</dbReference>
<evidence type="ECO:0000256" key="4">
    <source>
        <dbReference type="ARBA" id="ARBA00023125"/>
    </source>
</evidence>
<keyword evidence="3" id="KW-0805">Transcription regulation</keyword>
<evidence type="ECO:0000256" key="6">
    <source>
        <dbReference type="PROSITE-ProRule" id="PRU00169"/>
    </source>
</evidence>
<comment type="caution">
    <text evidence="8">The sequence shown here is derived from an EMBL/GenBank/DDBJ whole genome shotgun (WGS) entry which is preliminary data.</text>
</comment>
<evidence type="ECO:0000313" key="8">
    <source>
        <dbReference type="EMBL" id="MBO2443082.1"/>
    </source>
</evidence>
<feature type="domain" description="Response regulatory" evidence="7">
    <location>
        <begin position="1"/>
        <end position="117"/>
    </location>
</feature>
<evidence type="ECO:0000256" key="3">
    <source>
        <dbReference type="ARBA" id="ARBA00023015"/>
    </source>
</evidence>
<gene>
    <name evidence="8" type="ORF">J4557_36700</name>
</gene>
<dbReference type="InterPro" id="IPR039420">
    <property type="entry name" value="WalR-like"/>
</dbReference>
<dbReference type="PANTHER" id="PTHR48111:SF1">
    <property type="entry name" value="TWO-COMPONENT RESPONSE REGULATOR ORR33"/>
    <property type="match status" value="1"/>
</dbReference>
<dbReference type="EMBL" id="JAGEOK010000030">
    <property type="protein sequence ID" value="MBO2443082.1"/>
    <property type="molecule type" value="Genomic_DNA"/>
</dbReference>
<organism evidence="8 9">
    <name type="scientific">Actinomadura nitritigenes</name>
    <dbReference type="NCBI Taxonomy" id="134602"/>
    <lineage>
        <taxon>Bacteria</taxon>
        <taxon>Bacillati</taxon>
        <taxon>Actinomycetota</taxon>
        <taxon>Actinomycetes</taxon>
        <taxon>Streptosporangiales</taxon>
        <taxon>Thermomonosporaceae</taxon>
        <taxon>Actinomadura</taxon>
    </lineage>
</organism>
<keyword evidence="5" id="KW-0804">Transcription</keyword>
<dbReference type="PANTHER" id="PTHR48111">
    <property type="entry name" value="REGULATOR OF RPOS"/>
    <property type="match status" value="1"/>
</dbReference>
<keyword evidence="4" id="KW-0238">DNA-binding</keyword>
<dbReference type="SMART" id="SM00448">
    <property type="entry name" value="REC"/>
    <property type="match status" value="1"/>
</dbReference>
<proteinExistence type="predicted"/>
<evidence type="ECO:0000259" key="7">
    <source>
        <dbReference type="PROSITE" id="PS50110"/>
    </source>
</evidence>
<feature type="modified residue" description="4-aspartylphosphate" evidence="6">
    <location>
        <position position="52"/>
    </location>
</feature>
<keyword evidence="1 6" id="KW-0597">Phosphoprotein</keyword>
<sequence length="131" mass="14175">MRVLIIEDSGVGQLLRTIVKRDGHEPVLAGTGKDGWRLLMDRDRPPDLLILDRMLPDMDGAEVLTRLREHAPTVGLPVLVLTAAARSSLHLDDGALTRVLAKPFDLAELRGVLADLASVDAHLHGGARLTP</sequence>
<reference evidence="8 9" key="1">
    <citation type="submission" date="2021-03" db="EMBL/GenBank/DDBJ databases">
        <authorList>
            <person name="Kanchanasin P."/>
            <person name="Saeng-In P."/>
            <person name="Phongsopitanun W."/>
            <person name="Yuki M."/>
            <person name="Kudo T."/>
            <person name="Ohkuma M."/>
            <person name="Tanasupawat S."/>
        </authorList>
    </citation>
    <scope>NUCLEOTIDE SEQUENCE [LARGE SCALE GENOMIC DNA]</scope>
    <source>
        <strain evidence="8 9">L46</strain>
    </source>
</reference>
<dbReference type="InterPro" id="IPR011006">
    <property type="entry name" value="CheY-like_superfamily"/>
</dbReference>
<protein>
    <submittedName>
        <fullName evidence="8">Response regulator</fullName>
    </submittedName>
</protein>
<keyword evidence="9" id="KW-1185">Reference proteome</keyword>
<evidence type="ECO:0000256" key="5">
    <source>
        <dbReference type="ARBA" id="ARBA00023163"/>
    </source>
</evidence>
<dbReference type="Pfam" id="PF00072">
    <property type="entry name" value="Response_reg"/>
    <property type="match status" value="1"/>
</dbReference>